<dbReference type="KEGG" id="pez:HWQ56_08860"/>
<dbReference type="Gene3D" id="3.40.30.10">
    <property type="entry name" value="Glutaredoxin"/>
    <property type="match status" value="1"/>
</dbReference>
<gene>
    <name evidence="1" type="ORF">HWQ56_08860</name>
</gene>
<dbReference type="InterPro" id="IPR036249">
    <property type="entry name" value="Thioredoxin-like_sf"/>
</dbReference>
<evidence type="ECO:0000313" key="2">
    <source>
        <dbReference type="Proteomes" id="UP000509568"/>
    </source>
</evidence>
<dbReference type="SUPFAM" id="SSF52833">
    <property type="entry name" value="Thioredoxin-like"/>
    <property type="match status" value="1"/>
</dbReference>
<name>A0A7D5GZP8_9PSED</name>
<evidence type="ECO:0000313" key="1">
    <source>
        <dbReference type="EMBL" id="QKZ03887.1"/>
    </source>
</evidence>
<protein>
    <submittedName>
        <fullName evidence="1">Thioredoxin</fullName>
    </submittedName>
</protein>
<dbReference type="RefSeq" id="WP_158154773.1">
    <property type="nucleotide sequence ID" value="NZ_CP056030.1"/>
</dbReference>
<dbReference type="AlphaFoldDB" id="A0A7D5GZP8"/>
<proteinExistence type="predicted"/>
<reference evidence="1 2" key="1">
    <citation type="submission" date="2020-06" db="EMBL/GenBank/DDBJ databases">
        <title>Pseudomonas eucalypticola sp. nov., an endophyte of Eucalyptus dunnii leaves with biocontrol ability of eucalyptus leaf blight.</title>
        <authorList>
            <person name="Liu Y."/>
            <person name="Song Z."/>
            <person name="Zeng H."/>
            <person name="Lu M."/>
            <person name="Wang X."/>
            <person name="Lian X."/>
            <person name="Zhang Q."/>
        </authorList>
    </citation>
    <scope>NUCLEOTIDE SEQUENCE [LARGE SCALE GENOMIC DNA]</scope>
    <source>
        <strain evidence="1 2">NP-1</strain>
    </source>
</reference>
<dbReference type="Proteomes" id="UP000509568">
    <property type="component" value="Chromosome"/>
</dbReference>
<keyword evidence="2" id="KW-1185">Reference proteome</keyword>
<organism evidence="1 2">
    <name type="scientific">Pseudomonas eucalypticola</name>
    <dbReference type="NCBI Taxonomy" id="2599595"/>
    <lineage>
        <taxon>Bacteria</taxon>
        <taxon>Pseudomonadati</taxon>
        <taxon>Pseudomonadota</taxon>
        <taxon>Gammaproteobacteria</taxon>
        <taxon>Pseudomonadales</taxon>
        <taxon>Pseudomonadaceae</taxon>
        <taxon>Pseudomonas</taxon>
    </lineage>
</organism>
<dbReference type="EMBL" id="CP056030">
    <property type="protein sequence ID" value="QKZ03887.1"/>
    <property type="molecule type" value="Genomic_DNA"/>
</dbReference>
<accession>A0A7D5GZP8</accession>
<sequence length="128" mass="14088">MNTGSECRLVDETSRDVVQELELTDLTIDHVLLDAPGTSLLVFTSVGCASCRVARRELPNMPLAVQRVCWVDAGDNGGAVQRYEVFHLPAIFVVRDGQFHGPLQARLLAGEINHRLLEALNRAPDELP</sequence>